<dbReference type="PROSITE" id="PS51482">
    <property type="entry name" value="DEGV"/>
    <property type="match status" value="1"/>
</dbReference>
<dbReference type="SUPFAM" id="SSF82549">
    <property type="entry name" value="DAK1/DegV-like"/>
    <property type="match status" value="1"/>
</dbReference>
<name>A0A6I3V108_STREE</name>
<proteinExistence type="predicted"/>
<gene>
    <name evidence="1" type="ORF">GM536_15525</name>
</gene>
<dbReference type="RefSeq" id="WP_196303410.1">
    <property type="nucleotide sequence ID" value="NZ_WNIA01001091.1"/>
</dbReference>
<dbReference type="EMBL" id="WNIA01001091">
    <property type="protein sequence ID" value="MTW00408.1"/>
    <property type="molecule type" value="Genomic_DNA"/>
</dbReference>
<protein>
    <submittedName>
        <fullName evidence="1">Fatty acid-binding protein DegV</fullName>
    </submittedName>
</protein>
<dbReference type="AlphaFoldDB" id="A0A6I3V108"/>
<sequence>MTWKIVADSGCDYRQLPTLAIDTDFVSVPLTIQVADQVFIDDANLDINHMMETMYATSEASKSACPSPDD</sequence>
<evidence type="ECO:0000313" key="1">
    <source>
        <dbReference type="EMBL" id="MTW00408.1"/>
    </source>
</evidence>
<feature type="non-terminal residue" evidence="1">
    <location>
        <position position="70"/>
    </location>
</feature>
<accession>A0A6I3V108</accession>
<dbReference type="Proteomes" id="UP000437160">
    <property type="component" value="Unassembled WGS sequence"/>
</dbReference>
<organism evidence="1 2">
    <name type="scientific">Streptococcus pneumoniae</name>
    <dbReference type="NCBI Taxonomy" id="1313"/>
    <lineage>
        <taxon>Bacteria</taxon>
        <taxon>Bacillati</taxon>
        <taxon>Bacillota</taxon>
        <taxon>Bacilli</taxon>
        <taxon>Lactobacillales</taxon>
        <taxon>Streptococcaceae</taxon>
        <taxon>Streptococcus</taxon>
    </lineage>
</organism>
<dbReference type="Pfam" id="PF02645">
    <property type="entry name" value="DegV"/>
    <property type="match status" value="1"/>
</dbReference>
<evidence type="ECO:0000313" key="2">
    <source>
        <dbReference type="Proteomes" id="UP000437160"/>
    </source>
</evidence>
<reference evidence="1 2" key="1">
    <citation type="submission" date="2019-11" db="EMBL/GenBank/DDBJ databases">
        <title>Growth characteristics of pneumococcus vary with the chemical composition of the capsule and with environmental conditions.</title>
        <authorList>
            <person name="Tothpal A."/>
            <person name="Desobry K."/>
            <person name="Joshi S."/>
            <person name="Wyllie A.L."/>
            <person name="Weinberger D.M."/>
        </authorList>
    </citation>
    <scope>NUCLEOTIDE SEQUENCE [LARGE SCALE GENOMIC DNA]</scope>
    <source>
        <strain evidence="2">pnumococcus19F</strain>
    </source>
</reference>
<dbReference type="InterPro" id="IPR003797">
    <property type="entry name" value="DegV"/>
</dbReference>
<comment type="caution">
    <text evidence="1">The sequence shown here is derived from an EMBL/GenBank/DDBJ whole genome shotgun (WGS) entry which is preliminary data.</text>
</comment>
<dbReference type="Gene3D" id="2.20.28.50">
    <property type="entry name" value="degv family protein"/>
    <property type="match status" value="1"/>
</dbReference>